<dbReference type="EnsemblProtists" id="EKX38244">
    <property type="protein sequence ID" value="EKX38244"/>
    <property type="gene ID" value="GUITHDRAFT_154754"/>
</dbReference>
<dbReference type="PaxDb" id="55529-EKX38244"/>
<evidence type="ECO:0000313" key="4">
    <source>
        <dbReference type="Proteomes" id="UP000011087"/>
    </source>
</evidence>
<protein>
    <submittedName>
        <fullName evidence="2 3">Uncharacterized protein</fullName>
    </submittedName>
</protein>
<dbReference type="KEGG" id="gtt:GUITHDRAFT_154754"/>
<dbReference type="Proteomes" id="UP000011087">
    <property type="component" value="Unassembled WGS sequence"/>
</dbReference>
<sequence>MTHHHLYREYSPSRSRKLRSRGTLSNSLLGPLGLKSLGLPPALRQHDDKNTIINTNLNSDVDRVALDR</sequence>
<reference evidence="2 4" key="1">
    <citation type="journal article" date="2012" name="Nature">
        <title>Algal genomes reveal evolutionary mosaicism and the fate of nucleomorphs.</title>
        <authorList>
            <consortium name="DOE Joint Genome Institute"/>
            <person name="Curtis B.A."/>
            <person name="Tanifuji G."/>
            <person name="Burki F."/>
            <person name="Gruber A."/>
            <person name="Irimia M."/>
            <person name="Maruyama S."/>
            <person name="Arias M.C."/>
            <person name="Ball S.G."/>
            <person name="Gile G.H."/>
            <person name="Hirakawa Y."/>
            <person name="Hopkins J.F."/>
            <person name="Kuo A."/>
            <person name="Rensing S.A."/>
            <person name="Schmutz J."/>
            <person name="Symeonidi A."/>
            <person name="Elias M."/>
            <person name="Eveleigh R.J."/>
            <person name="Herman E.K."/>
            <person name="Klute M.J."/>
            <person name="Nakayama T."/>
            <person name="Obornik M."/>
            <person name="Reyes-Prieto A."/>
            <person name="Armbrust E.V."/>
            <person name="Aves S.J."/>
            <person name="Beiko R.G."/>
            <person name="Coutinho P."/>
            <person name="Dacks J.B."/>
            <person name="Durnford D.G."/>
            <person name="Fast N.M."/>
            <person name="Green B.R."/>
            <person name="Grisdale C.J."/>
            <person name="Hempel F."/>
            <person name="Henrissat B."/>
            <person name="Hoppner M.P."/>
            <person name="Ishida K."/>
            <person name="Kim E."/>
            <person name="Koreny L."/>
            <person name="Kroth P.G."/>
            <person name="Liu Y."/>
            <person name="Malik S.B."/>
            <person name="Maier U.G."/>
            <person name="McRose D."/>
            <person name="Mock T."/>
            <person name="Neilson J.A."/>
            <person name="Onodera N.T."/>
            <person name="Poole A.M."/>
            <person name="Pritham E.J."/>
            <person name="Richards T.A."/>
            <person name="Rocap G."/>
            <person name="Roy S.W."/>
            <person name="Sarai C."/>
            <person name="Schaack S."/>
            <person name="Shirato S."/>
            <person name="Slamovits C.H."/>
            <person name="Spencer D.F."/>
            <person name="Suzuki S."/>
            <person name="Worden A.Z."/>
            <person name="Zauner S."/>
            <person name="Barry K."/>
            <person name="Bell C."/>
            <person name="Bharti A.K."/>
            <person name="Crow J.A."/>
            <person name="Grimwood J."/>
            <person name="Kramer R."/>
            <person name="Lindquist E."/>
            <person name="Lucas S."/>
            <person name="Salamov A."/>
            <person name="McFadden G.I."/>
            <person name="Lane C.E."/>
            <person name="Keeling P.J."/>
            <person name="Gray M.W."/>
            <person name="Grigoriev I.V."/>
            <person name="Archibald J.M."/>
        </authorList>
    </citation>
    <scope>NUCLEOTIDE SEQUENCE</scope>
    <source>
        <strain evidence="2 4">CCMP2712</strain>
    </source>
</reference>
<evidence type="ECO:0000256" key="1">
    <source>
        <dbReference type="SAM" id="MobiDB-lite"/>
    </source>
</evidence>
<accession>L1IQT9</accession>
<dbReference type="EMBL" id="JH993050">
    <property type="protein sequence ID" value="EKX38244.1"/>
    <property type="molecule type" value="Genomic_DNA"/>
</dbReference>
<organism evidence="2">
    <name type="scientific">Guillardia theta (strain CCMP2712)</name>
    <name type="common">Cryptophyte</name>
    <dbReference type="NCBI Taxonomy" id="905079"/>
    <lineage>
        <taxon>Eukaryota</taxon>
        <taxon>Cryptophyceae</taxon>
        <taxon>Pyrenomonadales</taxon>
        <taxon>Geminigeraceae</taxon>
        <taxon>Guillardia</taxon>
    </lineage>
</organism>
<dbReference type="RefSeq" id="XP_005825224.1">
    <property type="nucleotide sequence ID" value="XM_005825167.1"/>
</dbReference>
<reference evidence="4" key="2">
    <citation type="submission" date="2012-11" db="EMBL/GenBank/DDBJ databases">
        <authorList>
            <person name="Kuo A."/>
            <person name="Curtis B.A."/>
            <person name="Tanifuji G."/>
            <person name="Burki F."/>
            <person name="Gruber A."/>
            <person name="Irimia M."/>
            <person name="Maruyama S."/>
            <person name="Arias M.C."/>
            <person name="Ball S.G."/>
            <person name="Gile G.H."/>
            <person name="Hirakawa Y."/>
            <person name="Hopkins J.F."/>
            <person name="Rensing S.A."/>
            <person name="Schmutz J."/>
            <person name="Symeonidi A."/>
            <person name="Elias M."/>
            <person name="Eveleigh R.J."/>
            <person name="Herman E.K."/>
            <person name="Klute M.J."/>
            <person name="Nakayama T."/>
            <person name="Obornik M."/>
            <person name="Reyes-Prieto A."/>
            <person name="Armbrust E.V."/>
            <person name="Aves S.J."/>
            <person name="Beiko R.G."/>
            <person name="Coutinho P."/>
            <person name="Dacks J.B."/>
            <person name="Durnford D.G."/>
            <person name="Fast N.M."/>
            <person name="Green B.R."/>
            <person name="Grisdale C."/>
            <person name="Hempe F."/>
            <person name="Henrissat B."/>
            <person name="Hoppner M.P."/>
            <person name="Ishida K.-I."/>
            <person name="Kim E."/>
            <person name="Koreny L."/>
            <person name="Kroth P.G."/>
            <person name="Liu Y."/>
            <person name="Malik S.-B."/>
            <person name="Maier U.G."/>
            <person name="McRose D."/>
            <person name="Mock T."/>
            <person name="Neilson J.A."/>
            <person name="Onodera N.T."/>
            <person name="Poole A.M."/>
            <person name="Pritham E.J."/>
            <person name="Richards T.A."/>
            <person name="Rocap G."/>
            <person name="Roy S.W."/>
            <person name="Sarai C."/>
            <person name="Schaack S."/>
            <person name="Shirato S."/>
            <person name="Slamovits C.H."/>
            <person name="Spencer D.F."/>
            <person name="Suzuki S."/>
            <person name="Worden A.Z."/>
            <person name="Zauner S."/>
            <person name="Barry K."/>
            <person name="Bell C."/>
            <person name="Bharti A.K."/>
            <person name="Crow J.A."/>
            <person name="Grimwood J."/>
            <person name="Kramer R."/>
            <person name="Lindquist E."/>
            <person name="Lucas S."/>
            <person name="Salamov A."/>
            <person name="McFadden G.I."/>
            <person name="Lane C.E."/>
            <person name="Keeling P.J."/>
            <person name="Gray M.W."/>
            <person name="Grigoriev I.V."/>
            <person name="Archibald J.M."/>
        </authorList>
    </citation>
    <scope>NUCLEOTIDE SEQUENCE</scope>
    <source>
        <strain evidence="4">CCMP2712</strain>
    </source>
</reference>
<reference evidence="3" key="3">
    <citation type="submission" date="2016-03" db="UniProtKB">
        <authorList>
            <consortium name="EnsemblProtists"/>
        </authorList>
    </citation>
    <scope>IDENTIFICATION</scope>
</reference>
<evidence type="ECO:0000313" key="3">
    <source>
        <dbReference type="EnsemblProtists" id="EKX38244"/>
    </source>
</evidence>
<proteinExistence type="predicted"/>
<dbReference type="AlphaFoldDB" id="L1IQT9"/>
<evidence type="ECO:0000313" key="2">
    <source>
        <dbReference type="EMBL" id="EKX38244.1"/>
    </source>
</evidence>
<keyword evidence="4" id="KW-1185">Reference proteome</keyword>
<dbReference type="HOGENOM" id="CLU_2799390_0_0_1"/>
<gene>
    <name evidence="2" type="ORF">GUITHDRAFT_154754</name>
</gene>
<name>L1IQT9_GUITC</name>
<dbReference type="GeneID" id="17295050"/>
<feature type="region of interest" description="Disordered" evidence="1">
    <location>
        <begin position="1"/>
        <end position="25"/>
    </location>
</feature>